<dbReference type="AlphaFoldDB" id="A0A8J4XG28"/>
<sequence length="80" mass="8601">KSCTQNLIFDYAMQACNRTCRSFSSHDPTCDISDDPVEGCGCPSGTHLDTPLKCSPRSLCNCNYPNGITGPGSKIIDGRQ</sequence>
<keyword evidence="1" id="KW-1015">Disulfide bond</keyword>
<comment type="caution">
    <text evidence="2">The sequence shown here is derived from an EMBL/GenBank/DDBJ whole genome shotgun (WGS) entry which is preliminary data.</text>
</comment>
<dbReference type="FunFam" id="2.10.25.10:FF:000674">
    <property type="entry name" value="Mucin-2"/>
    <property type="match status" value="1"/>
</dbReference>
<name>A0A8J4XG28_CLAMG</name>
<dbReference type="SUPFAM" id="SSF57567">
    <property type="entry name" value="Serine protease inhibitors"/>
    <property type="match status" value="1"/>
</dbReference>
<dbReference type="EMBL" id="QNUK01000028">
    <property type="protein sequence ID" value="KAF5906810.1"/>
    <property type="molecule type" value="Genomic_DNA"/>
</dbReference>
<proteinExistence type="predicted"/>
<evidence type="ECO:0000313" key="2">
    <source>
        <dbReference type="EMBL" id="KAF5906810.1"/>
    </source>
</evidence>
<feature type="non-terminal residue" evidence="2">
    <location>
        <position position="1"/>
    </location>
</feature>
<organism evidence="2 3">
    <name type="scientific">Clarias magur</name>
    <name type="common">Asian catfish</name>
    <name type="synonym">Macropteronotus magur</name>
    <dbReference type="NCBI Taxonomy" id="1594786"/>
    <lineage>
        <taxon>Eukaryota</taxon>
        <taxon>Metazoa</taxon>
        <taxon>Chordata</taxon>
        <taxon>Craniata</taxon>
        <taxon>Vertebrata</taxon>
        <taxon>Euteleostomi</taxon>
        <taxon>Actinopterygii</taxon>
        <taxon>Neopterygii</taxon>
        <taxon>Teleostei</taxon>
        <taxon>Ostariophysi</taxon>
        <taxon>Siluriformes</taxon>
        <taxon>Clariidae</taxon>
        <taxon>Clarias</taxon>
    </lineage>
</organism>
<keyword evidence="3" id="KW-1185">Reference proteome</keyword>
<gene>
    <name evidence="2" type="ORF">DAT39_003489</name>
</gene>
<protein>
    <submittedName>
        <fullName evidence="2">Mucin-2-like isoform X1</fullName>
    </submittedName>
</protein>
<dbReference type="PANTHER" id="PTHR11339">
    <property type="entry name" value="EXTRACELLULAR MATRIX GLYCOPROTEIN RELATED"/>
    <property type="match status" value="1"/>
</dbReference>
<evidence type="ECO:0000256" key="1">
    <source>
        <dbReference type="ARBA" id="ARBA00023157"/>
    </source>
</evidence>
<dbReference type="PANTHER" id="PTHR11339:SF408">
    <property type="entry name" value="MUCIN-5B"/>
    <property type="match status" value="1"/>
</dbReference>
<evidence type="ECO:0000313" key="3">
    <source>
        <dbReference type="Proteomes" id="UP000727407"/>
    </source>
</evidence>
<dbReference type="InterPro" id="IPR050780">
    <property type="entry name" value="Mucin_vWF_Thrombospondin_sf"/>
</dbReference>
<dbReference type="GO" id="GO:0031012">
    <property type="term" value="C:extracellular matrix"/>
    <property type="evidence" value="ECO:0007669"/>
    <property type="project" value="TreeGrafter"/>
</dbReference>
<dbReference type="GO" id="GO:0005615">
    <property type="term" value="C:extracellular space"/>
    <property type="evidence" value="ECO:0007669"/>
    <property type="project" value="TreeGrafter"/>
</dbReference>
<dbReference type="OrthoDB" id="6262482at2759"/>
<dbReference type="Gene3D" id="2.10.25.10">
    <property type="entry name" value="Laminin"/>
    <property type="match status" value="1"/>
</dbReference>
<dbReference type="InterPro" id="IPR036084">
    <property type="entry name" value="Ser_inhib-like_sf"/>
</dbReference>
<accession>A0A8J4XG28</accession>
<dbReference type="Proteomes" id="UP000727407">
    <property type="component" value="Unassembled WGS sequence"/>
</dbReference>
<feature type="non-terminal residue" evidence="2">
    <location>
        <position position="80"/>
    </location>
</feature>
<reference evidence="2" key="1">
    <citation type="submission" date="2020-07" db="EMBL/GenBank/DDBJ databases">
        <title>Clarias magur genome sequencing, assembly and annotation.</title>
        <authorList>
            <person name="Kushwaha B."/>
            <person name="Kumar R."/>
            <person name="Das P."/>
            <person name="Joshi C.G."/>
            <person name="Kumar D."/>
            <person name="Nagpure N.S."/>
            <person name="Pandey M."/>
            <person name="Agarwal S."/>
            <person name="Srivastava S."/>
            <person name="Singh M."/>
            <person name="Sahoo L."/>
            <person name="Jayasankar P."/>
            <person name="Meher P.K."/>
            <person name="Koringa P.G."/>
            <person name="Iquebal M.A."/>
            <person name="Das S.P."/>
            <person name="Bit A."/>
            <person name="Patnaik S."/>
            <person name="Patel N."/>
            <person name="Shah T.M."/>
            <person name="Hinsu A."/>
            <person name="Jena J.K."/>
        </authorList>
    </citation>
    <scope>NUCLEOTIDE SEQUENCE</scope>
    <source>
        <strain evidence="2">CIFAMagur01</strain>
        <tissue evidence="2">Testis</tissue>
    </source>
</reference>